<sequence length="109" mass="12673">MLNTNNSTKKNDSEPVMKRIVEDIDDFQVDTVSANVTATESKLDGMSDQVANELSSGALIDNSNDLFMTRFLFDGFPEFWHRNKRNDSSVEPKRNMKKRFTFFRRFILI</sequence>
<protein>
    <submittedName>
        <fullName evidence="1">Uncharacterized protein</fullName>
    </submittedName>
</protein>
<accession>A0A8T0EII4</accession>
<keyword evidence="2" id="KW-1185">Reference proteome</keyword>
<comment type="caution">
    <text evidence="1">The sequence shown here is derived from an EMBL/GenBank/DDBJ whole genome shotgun (WGS) entry which is preliminary data.</text>
</comment>
<name>A0A8T0EII4_ARGBR</name>
<dbReference type="EMBL" id="JABXBU010002228">
    <property type="protein sequence ID" value="KAF8771188.1"/>
    <property type="molecule type" value="Genomic_DNA"/>
</dbReference>
<dbReference type="Proteomes" id="UP000807504">
    <property type="component" value="Unassembled WGS sequence"/>
</dbReference>
<evidence type="ECO:0000313" key="2">
    <source>
        <dbReference type="Proteomes" id="UP000807504"/>
    </source>
</evidence>
<reference evidence="1" key="1">
    <citation type="journal article" date="2020" name="bioRxiv">
        <title>Chromosome-level reference genome of the European wasp spider Argiope bruennichi: a resource for studies on range expansion and evolutionary adaptation.</title>
        <authorList>
            <person name="Sheffer M.M."/>
            <person name="Hoppe A."/>
            <person name="Krehenwinkel H."/>
            <person name="Uhl G."/>
            <person name="Kuss A.W."/>
            <person name="Jensen L."/>
            <person name="Jensen C."/>
            <person name="Gillespie R.G."/>
            <person name="Hoff K.J."/>
            <person name="Prost S."/>
        </authorList>
    </citation>
    <scope>NUCLEOTIDE SEQUENCE</scope>
</reference>
<dbReference type="AlphaFoldDB" id="A0A8T0EII4"/>
<organism evidence="1 2">
    <name type="scientific">Argiope bruennichi</name>
    <name type="common">Wasp spider</name>
    <name type="synonym">Aranea bruennichi</name>
    <dbReference type="NCBI Taxonomy" id="94029"/>
    <lineage>
        <taxon>Eukaryota</taxon>
        <taxon>Metazoa</taxon>
        <taxon>Ecdysozoa</taxon>
        <taxon>Arthropoda</taxon>
        <taxon>Chelicerata</taxon>
        <taxon>Arachnida</taxon>
        <taxon>Araneae</taxon>
        <taxon>Araneomorphae</taxon>
        <taxon>Entelegynae</taxon>
        <taxon>Araneoidea</taxon>
        <taxon>Araneidae</taxon>
        <taxon>Argiope</taxon>
    </lineage>
</organism>
<evidence type="ECO:0000313" key="1">
    <source>
        <dbReference type="EMBL" id="KAF8771188.1"/>
    </source>
</evidence>
<gene>
    <name evidence="1" type="ORF">HNY73_018638</name>
</gene>
<reference evidence="1" key="2">
    <citation type="submission" date="2020-06" db="EMBL/GenBank/DDBJ databases">
        <authorList>
            <person name="Sheffer M."/>
        </authorList>
    </citation>
    <scope>NUCLEOTIDE SEQUENCE</scope>
</reference>
<proteinExistence type="predicted"/>